<protein>
    <submittedName>
        <fullName evidence="4">Uncharacterized protein</fullName>
    </submittedName>
</protein>
<dbReference type="InterPro" id="IPR015943">
    <property type="entry name" value="WD40/YVTN_repeat-like_dom_sf"/>
</dbReference>
<dbReference type="InterPro" id="IPR019405">
    <property type="entry name" value="Lactonase_7-beta_prop"/>
</dbReference>
<name>A0A919T4K0_9ACTN</name>
<evidence type="ECO:0000256" key="2">
    <source>
        <dbReference type="SAM" id="MobiDB-lite"/>
    </source>
</evidence>
<dbReference type="Proteomes" id="UP000680865">
    <property type="component" value="Unassembled WGS sequence"/>
</dbReference>
<dbReference type="PANTHER" id="PTHR30344:SF1">
    <property type="entry name" value="6-PHOSPHOGLUCONOLACTONASE"/>
    <property type="match status" value="1"/>
</dbReference>
<dbReference type="AlphaFoldDB" id="A0A919T4K0"/>
<sequence length="426" mass="43589">MRRRTGIAAAVGLLVTAGGVSTGVASAHENPSGKRSKVADNRAPAGRGGMVFVQSNDPERNSILAFRRAADGKLTAAGEYPTGGRGGAQKDNPFDPLASQESLVFDRRQHLMIAVNAGSNSVTTFREQDGKLTNPRTVKSGGDFPTSIAVSGKTVYVLNAGGTTNVTGFRLTHDGLRPLPGSIRKLGVTNAAVPLFTDSPPQVGFSPDGRHLLVTTKSKNTIEVFAAAHDGMLSAKPVTTTSAGDVPFSFVFDPSGHLLVTEAAKSGVTSYALRRNGTLDVITPSVESGQQVLCWIARAGKFFYGTNPGSSTISLYTVDGRGKVSIGGKDGVIAAAGGPEAVAEVAAAASAAAKDPDAAPAKAPGAGPIDLAATADGTLLYVQNTLAGTVEGFRVGPNGELTLVETENEGLPAFTDGSGMEGLVVW</sequence>
<dbReference type="GO" id="GO:0017057">
    <property type="term" value="F:6-phosphogluconolactonase activity"/>
    <property type="evidence" value="ECO:0007669"/>
    <property type="project" value="TreeGrafter"/>
</dbReference>
<feature type="chain" id="PRO_5037663714" evidence="3">
    <location>
        <begin position="28"/>
        <end position="426"/>
    </location>
</feature>
<comment type="caution">
    <text evidence="4">The sequence shown here is derived from an EMBL/GenBank/DDBJ whole genome shotgun (WGS) entry which is preliminary data.</text>
</comment>
<dbReference type="InterPro" id="IPR011044">
    <property type="entry name" value="Quino_amine_DH_bsu"/>
</dbReference>
<accession>A0A919T4K0</accession>
<gene>
    <name evidence="4" type="ORF">Aco04nite_91670</name>
</gene>
<dbReference type="EMBL" id="BOQP01000067">
    <property type="protein sequence ID" value="GIM84495.1"/>
    <property type="molecule type" value="Genomic_DNA"/>
</dbReference>
<organism evidence="4 5">
    <name type="scientific">Winogradskya consettensis</name>
    <dbReference type="NCBI Taxonomy" id="113560"/>
    <lineage>
        <taxon>Bacteria</taxon>
        <taxon>Bacillati</taxon>
        <taxon>Actinomycetota</taxon>
        <taxon>Actinomycetes</taxon>
        <taxon>Micromonosporales</taxon>
        <taxon>Micromonosporaceae</taxon>
        <taxon>Winogradskya</taxon>
    </lineage>
</organism>
<dbReference type="PANTHER" id="PTHR30344">
    <property type="entry name" value="6-PHOSPHOGLUCONOLACTONASE-RELATED"/>
    <property type="match status" value="1"/>
</dbReference>
<evidence type="ECO:0000313" key="5">
    <source>
        <dbReference type="Proteomes" id="UP000680865"/>
    </source>
</evidence>
<evidence type="ECO:0000313" key="4">
    <source>
        <dbReference type="EMBL" id="GIM84495.1"/>
    </source>
</evidence>
<comment type="similarity">
    <text evidence="1">Belongs to the cycloisomerase 2 family.</text>
</comment>
<reference evidence="4" key="1">
    <citation type="submission" date="2021-03" db="EMBL/GenBank/DDBJ databases">
        <title>Whole genome shotgun sequence of Actinoplanes consettensis NBRC 14913.</title>
        <authorList>
            <person name="Komaki H."/>
            <person name="Tamura T."/>
        </authorList>
    </citation>
    <scope>NUCLEOTIDE SEQUENCE</scope>
    <source>
        <strain evidence="4">NBRC 14913</strain>
    </source>
</reference>
<dbReference type="SUPFAM" id="SSF50969">
    <property type="entry name" value="YVTN repeat-like/Quinoprotein amine dehydrogenase"/>
    <property type="match status" value="1"/>
</dbReference>
<dbReference type="Gene3D" id="2.130.10.10">
    <property type="entry name" value="YVTN repeat-like/Quinoprotein amine dehydrogenase"/>
    <property type="match status" value="2"/>
</dbReference>
<keyword evidence="5" id="KW-1185">Reference proteome</keyword>
<keyword evidence="3" id="KW-0732">Signal</keyword>
<dbReference type="Pfam" id="PF10282">
    <property type="entry name" value="Lactonase"/>
    <property type="match status" value="1"/>
</dbReference>
<proteinExistence type="inferred from homology"/>
<evidence type="ECO:0000256" key="1">
    <source>
        <dbReference type="ARBA" id="ARBA00005564"/>
    </source>
</evidence>
<dbReference type="InterPro" id="IPR050282">
    <property type="entry name" value="Cycloisomerase_2"/>
</dbReference>
<evidence type="ECO:0000256" key="3">
    <source>
        <dbReference type="SAM" id="SignalP"/>
    </source>
</evidence>
<feature type="region of interest" description="Disordered" evidence="2">
    <location>
        <begin position="24"/>
        <end position="49"/>
    </location>
</feature>
<feature type="signal peptide" evidence="3">
    <location>
        <begin position="1"/>
        <end position="27"/>
    </location>
</feature>